<evidence type="ECO:0000256" key="4">
    <source>
        <dbReference type="PROSITE-ProRule" id="PRU00335"/>
    </source>
</evidence>
<dbReference type="EMBL" id="PGGW01000039">
    <property type="protein sequence ID" value="PJE97712.1"/>
    <property type="molecule type" value="Genomic_DNA"/>
</dbReference>
<evidence type="ECO:0000313" key="8">
    <source>
        <dbReference type="Proteomes" id="UP000230407"/>
    </source>
</evidence>
<comment type="caution">
    <text evidence="7">The sequence shown here is derived from an EMBL/GenBank/DDBJ whole genome shotgun (WGS) entry which is preliminary data.</text>
</comment>
<evidence type="ECO:0000256" key="2">
    <source>
        <dbReference type="ARBA" id="ARBA00023125"/>
    </source>
</evidence>
<dbReference type="Proteomes" id="UP000230407">
    <property type="component" value="Unassembled WGS sequence"/>
</dbReference>
<dbReference type="AlphaFoldDB" id="A0A2M8M0I1"/>
<name>A0A2M8M0I1_9ACTN</name>
<evidence type="ECO:0000313" key="6">
    <source>
        <dbReference type="EMBL" id="PJE97003.1"/>
    </source>
</evidence>
<dbReference type="Pfam" id="PF00440">
    <property type="entry name" value="TetR_N"/>
    <property type="match status" value="1"/>
</dbReference>
<dbReference type="Pfam" id="PF21597">
    <property type="entry name" value="TetR_C_43"/>
    <property type="match status" value="1"/>
</dbReference>
<dbReference type="PANTHER" id="PTHR30055:SF234">
    <property type="entry name" value="HTH-TYPE TRANSCRIPTIONAL REGULATOR BETI"/>
    <property type="match status" value="1"/>
</dbReference>
<dbReference type="PRINTS" id="PR00455">
    <property type="entry name" value="HTHTETR"/>
</dbReference>
<dbReference type="InterPro" id="IPR036271">
    <property type="entry name" value="Tet_transcr_reg_TetR-rel_C_sf"/>
</dbReference>
<dbReference type="RefSeq" id="WP_100201802.1">
    <property type="nucleotide sequence ID" value="NZ_PGGW01000039.1"/>
</dbReference>
<keyword evidence="1" id="KW-0805">Transcription regulation</keyword>
<accession>A0A2M8M0I1</accession>
<dbReference type="InterPro" id="IPR049445">
    <property type="entry name" value="TetR_SbtR-like_C"/>
</dbReference>
<sequence length="223" mass="24005">MAATGTTAPRGTVPPRRADAVRNRERIVAAAGQAFARYGSDASLDDIARRAGVGNATLYRHFPDRETLAHEVVLAVVERITDRARAALAECGPSGGGDDPFEALHRFVTGAAQERVGALCPMLDADFDSEEPRLLAARRRLEGAVGELLDRARRAGRLRADADTGDLLMAVGQLTRPLPGADCARLERFSGRQLQIYLDGLRAPAESRLPGRAATLEALRRED</sequence>
<dbReference type="GO" id="GO:0000976">
    <property type="term" value="F:transcription cis-regulatory region binding"/>
    <property type="evidence" value="ECO:0007669"/>
    <property type="project" value="TreeGrafter"/>
</dbReference>
<dbReference type="PANTHER" id="PTHR30055">
    <property type="entry name" value="HTH-TYPE TRANSCRIPTIONAL REGULATOR RUTR"/>
    <property type="match status" value="1"/>
</dbReference>
<proteinExistence type="predicted"/>
<dbReference type="InterPro" id="IPR009057">
    <property type="entry name" value="Homeodomain-like_sf"/>
</dbReference>
<protein>
    <submittedName>
        <fullName evidence="7">TetR family transcriptional regulator</fullName>
    </submittedName>
</protein>
<keyword evidence="2 4" id="KW-0238">DNA-binding</keyword>
<dbReference type="InterPro" id="IPR050109">
    <property type="entry name" value="HTH-type_TetR-like_transc_reg"/>
</dbReference>
<evidence type="ECO:0000256" key="1">
    <source>
        <dbReference type="ARBA" id="ARBA00023015"/>
    </source>
</evidence>
<dbReference type="GO" id="GO:0003700">
    <property type="term" value="F:DNA-binding transcription factor activity"/>
    <property type="evidence" value="ECO:0007669"/>
    <property type="project" value="TreeGrafter"/>
</dbReference>
<feature type="DNA-binding region" description="H-T-H motif" evidence="4">
    <location>
        <begin position="43"/>
        <end position="62"/>
    </location>
</feature>
<dbReference type="InterPro" id="IPR001647">
    <property type="entry name" value="HTH_TetR"/>
</dbReference>
<reference evidence="7 8" key="1">
    <citation type="submission" date="2017-11" db="EMBL/GenBank/DDBJ databases">
        <title>Streptomyces carmine sp. nov., a novel actinomycete isolated from Sophora alopecuroides in Xinjiang, China.</title>
        <authorList>
            <person name="Wang Y."/>
            <person name="Luo X."/>
            <person name="Wan C."/>
            <person name="Zhang L."/>
        </authorList>
    </citation>
    <scope>NUCLEOTIDE SEQUENCE [LARGE SCALE GENOMIC DNA]</scope>
    <source>
        <strain evidence="7 8">TRM SA0054</strain>
    </source>
</reference>
<dbReference type="SUPFAM" id="SSF46689">
    <property type="entry name" value="Homeodomain-like"/>
    <property type="match status" value="1"/>
</dbReference>
<keyword evidence="3" id="KW-0804">Transcription</keyword>
<dbReference type="PROSITE" id="PS50977">
    <property type="entry name" value="HTH_TETR_2"/>
    <property type="match status" value="1"/>
</dbReference>
<dbReference type="Gene3D" id="1.10.357.10">
    <property type="entry name" value="Tetracycline Repressor, domain 2"/>
    <property type="match status" value="1"/>
</dbReference>
<dbReference type="SUPFAM" id="SSF48498">
    <property type="entry name" value="Tetracyclin repressor-like, C-terminal domain"/>
    <property type="match status" value="1"/>
</dbReference>
<dbReference type="EMBL" id="PGGW01000050">
    <property type="protein sequence ID" value="PJE97003.1"/>
    <property type="molecule type" value="Genomic_DNA"/>
</dbReference>
<gene>
    <name evidence="7" type="ORF">CUT44_11320</name>
    <name evidence="6" type="ORF">CUT44_14575</name>
</gene>
<evidence type="ECO:0000256" key="3">
    <source>
        <dbReference type="ARBA" id="ARBA00023163"/>
    </source>
</evidence>
<evidence type="ECO:0000313" key="7">
    <source>
        <dbReference type="EMBL" id="PJE97712.1"/>
    </source>
</evidence>
<keyword evidence="8" id="KW-1185">Reference proteome</keyword>
<organism evidence="7 8">
    <name type="scientific">Streptomyces carminius</name>
    <dbReference type="NCBI Taxonomy" id="2665496"/>
    <lineage>
        <taxon>Bacteria</taxon>
        <taxon>Bacillati</taxon>
        <taxon>Actinomycetota</taxon>
        <taxon>Actinomycetes</taxon>
        <taxon>Kitasatosporales</taxon>
        <taxon>Streptomycetaceae</taxon>
        <taxon>Streptomyces</taxon>
    </lineage>
</organism>
<feature type="domain" description="HTH tetR-type" evidence="5">
    <location>
        <begin position="21"/>
        <end position="80"/>
    </location>
</feature>
<evidence type="ECO:0000259" key="5">
    <source>
        <dbReference type="PROSITE" id="PS50977"/>
    </source>
</evidence>